<dbReference type="SUPFAM" id="SSF48019">
    <property type="entry name" value="post-AAA+ oligomerization domain-like"/>
    <property type="match status" value="1"/>
</dbReference>
<evidence type="ECO:0000259" key="3">
    <source>
        <dbReference type="Pfam" id="PF00004"/>
    </source>
</evidence>
<protein>
    <submittedName>
        <fullName evidence="5">Replication factor C large subunit</fullName>
    </submittedName>
</protein>
<feature type="domain" description="DNA replication factor RFC1 C-terminal" evidence="4">
    <location>
        <begin position="327"/>
        <end position="473"/>
    </location>
</feature>
<dbReference type="InterPro" id="IPR008921">
    <property type="entry name" value="DNA_pol3_clamp-load_cplx_C"/>
</dbReference>
<evidence type="ECO:0000256" key="1">
    <source>
        <dbReference type="ARBA" id="ARBA00006116"/>
    </source>
</evidence>
<feature type="domain" description="ATPase AAA-type core" evidence="3">
    <location>
        <begin position="66"/>
        <end position="142"/>
    </location>
</feature>
<evidence type="ECO:0000259" key="4">
    <source>
        <dbReference type="Pfam" id="PF08519"/>
    </source>
</evidence>
<keyword evidence="2" id="KW-0235">DNA replication</keyword>
<dbReference type="GO" id="GO:0005524">
    <property type="term" value="F:ATP binding"/>
    <property type="evidence" value="ECO:0007669"/>
    <property type="project" value="InterPro"/>
</dbReference>
<sequence>MTTEWINKYQPKKISDLITNTTAVRTLSTWLGNYEKRKRDNLKADKKQKKKDKNDPNSKFTSCVIATGDHGVGKTTAVNIVLKEYNYEVHNINLNILKNIKSVDDIINKIMLTSNVLSIMNNDSISKNAIVIDELESISSSVEKGHILSLQKLNDANWYCPIIFISNNQHNKLITSIKKTSMEIKFFLPFPSDMKKILVKISKSENLRIDHEVIINKLIKHSQGDIRRLIYTLHDIKNTYDNKQIDLAVLEDYFSRSTSKNVNMELFTATSILFYEYTNINNCLRLYEDEKTLLPLMIHHNYINNVITNIHDPLRQFDLTNKISQLLSDGDVIENYIYGDQNWDMQDIHGLYTTSLPSYYLCEEVNKNKNIEKIRLGFSTDLNKTSIKKINKKNILKTDDCLKNMDIEDYIYINKIIKKLIDEGNIKDCAELLNIYNIKLEQIESLIKIDKIKDSQKDIKTVLTAKQKNEFLQYLNEDK</sequence>
<evidence type="ECO:0000256" key="2">
    <source>
        <dbReference type="ARBA" id="ARBA00022705"/>
    </source>
</evidence>
<evidence type="ECO:0000313" key="5">
    <source>
        <dbReference type="EMBL" id="ARF11154.1"/>
    </source>
</evidence>
<dbReference type="Gene3D" id="3.40.50.300">
    <property type="entry name" value="P-loop containing nucleotide triphosphate hydrolases"/>
    <property type="match status" value="1"/>
</dbReference>
<dbReference type="InterPro" id="IPR003959">
    <property type="entry name" value="ATPase_AAA_core"/>
</dbReference>
<proteinExistence type="inferred from homology"/>
<gene>
    <name evidence="5" type="ORF">Klosneuvirus_1_11</name>
</gene>
<dbReference type="GO" id="GO:0006260">
    <property type="term" value="P:DNA replication"/>
    <property type="evidence" value="ECO:0007669"/>
    <property type="project" value="UniProtKB-KW"/>
</dbReference>
<dbReference type="GO" id="GO:0016887">
    <property type="term" value="F:ATP hydrolysis activity"/>
    <property type="evidence" value="ECO:0007669"/>
    <property type="project" value="InterPro"/>
</dbReference>
<reference evidence="5" key="1">
    <citation type="journal article" date="2017" name="Science">
        <title>Giant viruses with an expanded complement of translation system components.</title>
        <authorList>
            <person name="Schulz F."/>
            <person name="Yutin N."/>
            <person name="Ivanova N.N."/>
            <person name="Ortega D.R."/>
            <person name="Lee T.K."/>
            <person name="Vierheilig J."/>
            <person name="Daims H."/>
            <person name="Horn M."/>
            <person name="Wagner M."/>
            <person name="Jensen G.J."/>
            <person name="Kyrpides N.C."/>
            <person name="Koonin E.V."/>
            <person name="Woyke T."/>
        </authorList>
    </citation>
    <scope>NUCLEOTIDE SEQUENCE</scope>
    <source>
        <strain evidence="5">KNV1</strain>
    </source>
</reference>
<comment type="similarity">
    <text evidence="1">Belongs to the activator 1 large subunit family.</text>
</comment>
<dbReference type="Gene3D" id="1.20.272.10">
    <property type="match status" value="1"/>
</dbReference>
<dbReference type="Pfam" id="PF00004">
    <property type="entry name" value="AAA"/>
    <property type="match status" value="1"/>
</dbReference>
<dbReference type="PANTHER" id="PTHR23389:SF6">
    <property type="entry name" value="REPLICATION FACTOR C SUBUNIT 1"/>
    <property type="match status" value="1"/>
</dbReference>
<dbReference type="EMBL" id="KY684108">
    <property type="protein sequence ID" value="ARF11154.1"/>
    <property type="molecule type" value="Genomic_DNA"/>
</dbReference>
<dbReference type="GO" id="GO:0003689">
    <property type="term" value="F:DNA clamp loader activity"/>
    <property type="evidence" value="ECO:0007669"/>
    <property type="project" value="InterPro"/>
</dbReference>
<dbReference type="InterPro" id="IPR013725">
    <property type="entry name" value="DNA_replication_fac_RFC1_C"/>
</dbReference>
<dbReference type="PANTHER" id="PTHR23389">
    <property type="entry name" value="CHROMOSOME TRANSMISSION FIDELITY FACTOR 18"/>
    <property type="match status" value="1"/>
</dbReference>
<dbReference type="SUPFAM" id="SSF52540">
    <property type="entry name" value="P-loop containing nucleoside triphosphate hydrolases"/>
    <property type="match status" value="1"/>
</dbReference>
<accession>A0A1V0SHN4</accession>
<dbReference type="InterPro" id="IPR027417">
    <property type="entry name" value="P-loop_NTPase"/>
</dbReference>
<dbReference type="Pfam" id="PF08519">
    <property type="entry name" value="RFC1"/>
    <property type="match status" value="1"/>
</dbReference>
<name>A0A1V0SHN4_9VIRU</name>
<organism evidence="5">
    <name type="scientific">Klosneuvirus KNV1</name>
    <dbReference type="NCBI Taxonomy" id="1977640"/>
    <lineage>
        <taxon>Viruses</taxon>
        <taxon>Varidnaviria</taxon>
        <taxon>Bamfordvirae</taxon>
        <taxon>Nucleocytoviricota</taxon>
        <taxon>Megaviricetes</taxon>
        <taxon>Imitervirales</taxon>
        <taxon>Mimiviridae</taxon>
        <taxon>Klosneuvirinae</taxon>
        <taxon>Klosneuvirus</taxon>
    </lineage>
</organism>
<dbReference type="GO" id="GO:0003677">
    <property type="term" value="F:DNA binding"/>
    <property type="evidence" value="ECO:0007669"/>
    <property type="project" value="InterPro"/>
</dbReference>